<dbReference type="GO" id="GO:0009927">
    <property type="term" value="F:histidine phosphotransfer kinase activity"/>
    <property type="evidence" value="ECO:0000318"/>
    <property type="project" value="GO_Central"/>
</dbReference>
<comment type="catalytic activity">
    <reaction evidence="1">
        <text>ATP + protein L-histidine = ADP + protein N-phospho-L-histidine.</text>
        <dbReference type="EC" id="2.7.13.3"/>
    </reaction>
</comment>
<feature type="compositionally biased region" description="Polar residues" evidence="7">
    <location>
        <begin position="104"/>
        <end position="121"/>
    </location>
</feature>
<dbReference type="CDD" id="cd17546">
    <property type="entry name" value="REC_hyHK_CKI1_RcsC-like"/>
    <property type="match status" value="1"/>
</dbReference>
<accession>Q5B8B6</accession>
<dbReference type="Proteomes" id="UP000000560">
    <property type="component" value="Chromosome VI"/>
</dbReference>
<dbReference type="Gene3D" id="3.30.565.10">
    <property type="entry name" value="Histidine kinase-like ATPase, C-terminal domain"/>
    <property type="match status" value="1"/>
</dbReference>
<keyword evidence="11" id="KW-1185">Reference proteome</keyword>
<feature type="domain" description="Histidine kinase" evidence="8">
    <location>
        <begin position="290"/>
        <end position="534"/>
    </location>
</feature>
<dbReference type="EC" id="2.7.13.3" evidence="2"/>
<protein>
    <recommendedName>
        <fullName evidence="2">histidine kinase</fullName>
        <ecNumber evidence="2">2.7.13.3</ecNumber>
    </recommendedName>
</protein>
<evidence type="ECO:0000256" key="6">
    <source>
        <dbReference type="PROSITE-ProRule" id="PRU00169"/>
    </source>
</evidence>
<dbReference type="GO" id="GO:0005886">
    <property type="term" value="C:plasma membrane"/>
    <property type="evidence" value="ECO:0000318"/>
    <property type="project" value="GO_Central"/>
</dbReference>
<dbReference type="eggNOG" id="KOG0519">
    <property type="taxonomic scope" value="Eukaryota"/>
</dbReference>
<reference evidence="11" key="2">
    <citation type="journal article" date="2009" name="Fungal Genet. Biol.">
        <title>The 2008 update of the Aspergillus nidulans genome annotation: a community effort.</title>
        <authorList>
            <person name="Wortman J.R."/>
            <person name="Gilsenan J.M."/>
            <person name="Joardar V."/>
            <person name="Deegan J."/>
            <person name="Clutterbuck J."/>
            <person name="Andersen M.R."/>
            <person name="Archer D."/>
            <person name="Bencina M."/>
            <person name="Braus G."/>
            <person name="Coutinho P."/>
            <person name="von Dohren H."/>
            <person name="Doonan J."/>
            <person name="Driessen A.J."/>
            <person name="Durek P."/>
            <person name="Espeso E."/>
            <person name="Fekete E."/>
            <person name="Flipphi M."/>
            <person name="Estrada C.G."/>
            <person name="Geysens S."/>
            <person name="Goldman G."/>
            <person name="de Groot P.W."/>
            <person name="Hansen K."/>
            <person name="Harris S.D."/>
            <person name="Heinekamp T."/>
            <person name="Helmstaedt K."/>
            <person name="Henrissat B."/>
            <person name="Hofmann G."/>
            <person name="Homan T."/>
            <person name="Horio T."/>
            <person name="Horiuchi H."/>
            <person name="James S."/>
            <person name="Jones M."/>
            <person name="Karaffa L."/>
            <person name="Karanyi Z."/>
            <person name="Kato M."/>
            <person name="Keller N."/>
            <person name="Kelly D.E."/>
            <person name="Kiel J.A."/>
            <person name="Kim J.M."/>
            <person name="van der Klei I.J."/>
            <person name="Klis F.M."/>
            <person name="Kovalchuk A."/>
            <person name="Krasevec N."/>
            <person name="Kubicek C.P."/>
            <person name="Liu B."/>
            <person name="Maccabe A."/>
            <person name="Meyer V."/>
            <person name="Mirabito P."/>
            <person name="Miskei M."/>
            <person name="Mos M."/>
            <person name="Mullins J."/>
            <person name="Nelson D.R."/>
            <person name="Nielsen J."/>
            <person name="Oakley B.R."/>
            <person name="Osmani S.A."/>
            <person name="Pakula T."/>
            <person name="Paszewski A."/>
            <person name="Paulsen I."/>
            <person name="Pilsyk S."/>
            <person name="Pocsi I."/>
            <person name="Punt P.J."/>
            <person name="Ram A.F."/>
            <person name="Ren Q."/>
            <person name="Robellet X."/>
            <person name="Robson G."/>
            <person name="Seiboth B."/>
            <person name="van Solingen P."/>
            <person name="Specht T."/>
            <person name="Sun J."/>
            <person name="Taheri-Talesh N."/>
            <person name="Takeshita N."/>
            <person name="Ussery D."/>
            <person name="vanKuyk P.A."/>
            <person name="Visser H."/>
            <person name="van de Vondervoort P.J."/>
            <person name="de Vries R.P."/>
            <person name="Walton J."/>
            <person name="Xiang X."/>
            <person name="Xiong Y."/>
            <person name="Zeng A.P."/>
            <person name="Brandt B.W."/>
            <person name="Cornell M.J."/>
            <person name="van den Hondel C.A."/>
            <person name="Visser J."/>
            <person name="Oliver S.G."/>
            <person name="Turner G."/>
        </authorList>
    </citation>
    <scope>GENOME REANNOTATION</scope>
    <source>
        <strain evidence="11">FGSC A4 / ATCC 38163 / CBS 112.46 / NRRL 194 / M139</strain>
    </source>
</reference>
<evidence type="ECO:0000313" key="10">
    <source>
        <dbReference type="EMBL" id="CBF83169.1"/>
    </source>
</evidence>
<evidence type="ECO:0000256" key="3">
    <source>
        <dbReference type="ARBA" id="ARBA00022553"/>
    </source>
</evidence>
<evidence type="ECO:0000256" key="7">
    <source>
        <dbReference type="SAM" id="MobiDB-lite"/>
    </source>
</evidence>
<dbReference type="GO" id="GO:0000160">
    <property type="term" value="P:phosphorelay signal transduction system"/>
    <property type="evidence" value="ECO:0000318"/>
    <property type="project" value="GO_Central"/>
</dbReference>
<dbReference type="InterPro" id="IPR036890">
    <property type="entry name" value="HATPase_C_sf"/>
</dbReference>
<dbReference type="SUPFAM" id="SSF52172">
    <property type="entry name" value="CheY-like"/>
    <property type="match status" value="1"/>
</dbReference>
<dbReference type="FunFam" id="3.30.565.10:FF:000201">
    <property type="entry name" value="Sensor histidine kinase/response regulator, putative (AFU_orthologue AFUA_4G01020)"/>
    <property type="match status" value="1"/>
</dbReference>
<feature type="region of interest" description="Disordered" evidence="7">
    <location>
        <begin position="51"/>
        <end position="123"/>
    </location>
</feature>
<dbReference type="KEGG" id="ani:ANIA_03214"/>
<sequence>MESLLSPESVEGSDGFWALQDGLKAQRQLDALLRFVKDQTRLRATDWTFRKPDRTANGVPSSEFDIARLSLSDTTRSDSPPSPKTSRNEAAHNPASRSRRPTLSDANSQQSRKCPGTTDNFVSVPRSLSVGNETLSLYSQACSLLLQGLDSDGVLLLDAPRDQSRTSSRRPSCIDPTEMGSIAEFASFHRRSPSLSSQGDWLDKEAELLGSAFSGNHNTKAHDAASVIFLPLWDTDKSRWIAGLVIWTSRYHFKQQDLEYVRVFSGTIVSEVAQIDRAATNKSKDDLLSSVSHELRSPLHGMLANSELLQSTNLDRTQHEMVEMIKTCGNTLLETMNHLGSGSDAGQIDTLTSCFDVDKLMEDVTEVLYAGHRSRGNAPEAGGLYFSTGTKRPSQSVSNNLLSVVVRTEGAHSWKIHSIPGAWRRIIMDLVGNALKFTRSGLIEVSLSQTGKSDNSSRATHAEIKVTDTGCGISREYLQNHIFSPFSQEQVLTEGVGLGLCIAHKLVTYLGGQIDISSELGVGTQACIRIPIRFADEEQVVGNFGPNDDGTCCAKKVCLVDLNPVLPEDQQLLLPEAKRKIAVRDALCSALSTRDDWELLFADDMDDASGDIVVLEQSKLEKLAIPGPLKTTFRSVVVLRNHNVSAFEDLKLDGVVNIAYISQPLGPRKITQALKQIAEPDGLNSRSLRNDQSREHSITIPPAPSLDSPPAVRNSVSYFSAAEAGPLQGGLHVLIVDDNDINLKVLSTFMSKIGCSYDTASNGLVAVEKYRQTQQKFDYVLMDISMPIMDGITASRTIREYEDESLLERCTIMAVTGVASSDMQQQAFAAGMDDYLVKPLSLHDLKRILGVN</sequence>
<evidence type="ECO:0000313" key="11">
    <source>
        <dbReference type="Proteomes" id="UP000000560"/>
    </source>
</evidence>
<keyword evidence="4" id="KW-0808">Transferase</keyword>
<dbReference type="PROSITE" id="PS50109">
    <property type="entry name" value="HIS_KIN"/>
    <property type="match status" value="1"/>
</dbReference>
<dbReference type="Pfam" id="PF02518">
    <property type="entry name" value="HATPase_c"/>
    <property type="match status" value="1"/>
</dbReference>
<dbReference type="SUPFAM" id="SSF47384">
    <property type="entry name" value="Homodimeric domain of signal transducing histidine kinase"/>
    <property type="match status" value="1"/>
</dbReference>
<dbReference type="Pfam" id="PF00512">
    <property type="entry name" value="HisKA"/>
    <property type="match status" value="1"/>
</dbReference>
<dbReference type="InterPro" id="IPR003661">
    <property type="entry name" value="HisK_dim/P_dom"/>
</dbReference>
<proteinExistence type="predicted"/>
<dbReference type="AlphaFoldDB" id="Q5B8B6"/>
<dbReference type="RefSeq" id="XP_660818.1">
    <property type="nucleotide sequence ID" value="XM_655726.1"/>
</dbReference>
<evidence type="ECO:0000256" key="2">
    <source>
        <dbReference type="ARBA" id="ARBA00012438"/>
    </source>
</evidence>
<evidence type="ECO:0000259" key="9">
    <source>
        <dbReference type="PROSITE" id="PS50110"/>
    </source>
</evidence>
<feature type="compositionally biased region" description="Low complexity" evidence="7">
    <location>
        <begin position="68"/>
        <end position="79"/>
    </location>
</feature>
<dbReference type="HOGENOM" id="CLU_002763_0_1_1"/>
<reference evidence="11" key="1">
    <citation type="journal article" date="2005" name="Nature">
        <title>Sequencing of Aspergillus nidulans and comparative analysis with A. fumigatus and A. oryzae.</title>
        <authorList>
            <person name="Galagan J.E."/>
            <person name="Calvo S.E."/>
            <person name="Cuomo C."/>
            <person name="Ma L.J."/>
            <person name="Wortman J.R."/>
            <person name="Batzoglou S."/>
            <person name="Lee S.I."/>
            <person name="Basturkmen M."/>
            <person name="Spevak C.C."/>
            <person name="Clutterbuck J."/>
            <person name="Kapitonov V."/>
            <person name="Jurka J."/>
            <person name="Scazzocchio C."/>
            <person name="Farman M."/>
            <person name="Butler J."/>
            <person name="Purcell S."/>
            <person name="Harris S."/>
            <person name="Braus G.H."/>
            <person name="Draht O."/>
            <person name="Busch S."/>
            <person name="D'Enfert C."/>
            <person name="Bouchier C."/>
            <person name="Goldman G.H."/>
            <person name="Bell-Pedersen D."/>
            <person name="Griffiths-Jones S."/>
            <person name="Doonan J.H."/>
            <person name="Yu J."/>
            <person name="Vienken K."/>
            <person name="Pain A."/>
            <person name="Freitag M."/>
            <person name="Selker E.U."/>
            <person name="Archer D.B."/>
            <person name="Penalva M.A."/>
            <person name="Oakley B.R."/>
            <person name="Momany M."/>
            <person name="Tanaka T."/>
            <person name="Kumagai T."/>
            <person name="Asai K."/>
            <person name="Machida M."/>
            <person name="Nierman W.C."/>
            <person name="Denning D.W."/>
            <person name="Caddick M."/>
            <person name="Hynes M."/>
            <person name="Paoletti M."/>
            <person name="Fischer R."/>
            <person name="Miller B."/>
            <person name="Dyer P."/>
            <person name="Sachs M.S."/>
            <person name="Osmani S.A."/>
            <person name="Birren B.W."/>
        </authorList>
    </citation>
    <scope>NUCLEOTIDE SEQUENCE [LARGE SCALE GENOMIC DNA]</scope>
    <source>
        <strain evidence="11">FGSC A4 / ATCC 38163 / CBS 112.46 / NRRL 194 / M139</strain>
    </source>
</reference>
<dbReference type="OMA" id="KIGCSYE"/>
<feature type="modified residue" description="4-aspartylphosphate" evidence="6">
    <location>
        <position position="783"/>
    </location>
</feature>
<dbReference type="PRINTS" id="PR00344">
    <property type="entry name" value="BCTRLSENSOR"/>
</dbReference>
<accession>C8VI92</accession>
<dbReference type="Gene3D" id="1.10.287.130">
    <property type="match status" value="1"/>
</dbReference>
<dbReference type="GeneID" id="2873760"/>
<dbReference type="SUPFAM" id="SSF55874">
    <property type="entry name" value="ATPase domain of HSP90 chaperone/DNA topoisomerase II/histidine kinase"/>
    <property type="match status" value="1"/>
</dbReference>
<dbReference type="Pfam" id="PF00072">
    <property type="entry name" value="Response_reg"/>
    <property type="match status" value="1"/>
</dbReference>
<dbReference type="SMART" id="SM00387">
    <property type="entry name" value="HATPase_c"/>
    <property type="match status" value="1"/>
</dbReference>
<keyword evidence="3 6" id="KW-0597">Phosphoprotein</keyword>
<dbReference type="PANTHER" id="PTHR43047">
    <property type="entry name" value="TWO-COMPONENT HISTIDINE PROTEIN KINASE"/>
    <property type="match status" value="1"/>
</dbReference>
<dbReference type="GO" id="GO:0000155">
    <property type="term" value="F:phosphorelay sensor kinase activity"/>
    <property type="evidence" value="ECO:0000318"/>
    <property type="project" value="GO_Central"/>
</dbReference>
<dbReference type="Gene3D" id="3.40.50.2300">
    <property type="match status" value="1"/>
</dbReference>
<evidence type="ECO:0000256" key="4">
    <source>
        <dbReference type="ARBA" id="ARBA00022679"/>
    </source>
</evidence>
<feature type="region of interest" description="Disordered" evidence="7">
    <location>
        <begin position="681"/>
        <end position="709"/>
    </location>
</feature>
<dbReference type="PANTHER" id="PTHR43047:SF72">
    <property type="entry name" value="OSMOSENSING HISTIDINE PROTEIN KINASE SLN1"/>
    <property type="match status" value="1"/>
</dbReference>
<dbReference type="EMBL" id="BN001306">
    <property type="protein sequence ID" value="CBF83169.1"/>
    <property type="molecule type" value="Genomic_DNA"/>
</dbReference>
<evidence type="ECO:0000259" key="8">
    <source>
        <dbReference type="PROSITE" id="PS50109"/>
    </source>
</evidence>
<evidence type="ECO:0000256" key="5">
    <source>
        <dbReference type="ARBA" id="ARBA00022777"/>
    </source>
</evidence>
<dbReference type="PROSITE" id="PS50110">
    <property type="entry name" value="RESPONSE_REGULATORY"/>
    <property type="match status" value="1"/>
</dbReference>
<dbReference type="InterPro" id="IPR004358">
    <property type="entry name" value="Sig_transdc_His_kin-like_C"/>
</dbReference>
<keyword evidence="5" id="KW-0418">Kinase</keyword>
<gene>
    <name evidence="10" type="ORF">ANIA_03214</name>
</gene>
<dbReference type="FunFam" id="1.10.287.130:FF:000023">
    <property type="entry name" value="Sensor histidine kinase/response regulator, putative"/>
    <property type="match status" value="1"/>
</dbReference>
<name>Q5B8B6_EMENI</name>
<dbReference type="InterPro" id="IPR003594">
    <property type="entry name" value="HATPase_dom"/>
</dbReference>
<dbReference type="InterPro" id="IPR036097">
    <property type="entry name" value="HisK_dim/P_sf"/>
</dbReference>
<organism evidence="10 11">
    <name type="scientific">Emericella nidulans (strain FGSC A4 / ATCC 38163 / CBS 112.46 / NRRL 194 / M139)</name>
    <name type="common">Aspergillus nidulans</name>
    <dbReference type="NCBI Taxonomy" id="227321"/>
    <lineage>
        <taxon>Eukaryota</taxon>
        <taxon>Fungi</taxon>
        <taxon>Dikarya</taxon>
        <taxon>Ascomycota</taxon>
        <taxon>Pezizomycotina</taxon>
        <taxon>Eurotiomycetes</taxon>
        <taxon>Eurotiomycetidae</taxon>
        <taxon>Eurotiales</taxon>
        <taxon>Aspergillaceae</taxon>
        <taxon>Aspergillus</taxon>
        <taxon>Aspergillus subgen. Nidulantes</taxon>
    </lineage>
</organism>
<dbReference type="SMART" id="SM00388">
    <property type="entry name" value="HisKA"/>
    <property type="match status" value="1"/>
</dbReference>
<dbReference type="SMART" id="SM00448">
    <property type="entry name" value="REC"/>
    <property type="match status" value="1"/>
</dbReference>
<dbReference type="InterPro" id="IPR011006">
    <property type="entry name" value="CheY-like_superfamily"/>
</dbReference>
<dbReference type="OrthoDB" id="303614at2759"/>
<dbReference type="InterPro" id="IPR001789">
    <property type="entry name" value="Sig_transdc_resp-reg_receiver"/>
</dbReference>
<dbReference type="InParanoid" id="Q5B8B6"/>
<feature type="compositionally biased region" description="Basic and acidic residues" evidence="7">
    <location>
        <begin position="688"/>
        <end position="697"/>
    </location>
</feature>
<dbReference type="CDD" id="cd00082">
    <property type="entry name" value="HisKA"/>
    <property type="match status" value="1"/>
</dbReference>
<dbReference type="InterPro" id="IPR005467">
    <property type="entry name" value="His_kinase_dom"/>
</dbReference>
<dbReference type="FunFam" id="3.40.50.2300:FF:000691">
    <property type="entry name" value="Uncharacterized protein"/>
    <property type="match status" value="1"/>
</dbReference>
<feature type="domain" description="Response regulatory" evidence="9">
    <location>
        <begin position="732"/>
        <end position="852"/>
    </location>
</feature>
<evidence type="ECO:0000256" key="1">
    <source>
        <dbReference type="ARBA" id="ARBA00000085"/>
    </source>
</evidence>